<keyword evidence="6 7" id="KW-0472">Membrane</keyword>
<organism evidence="8 9">
    <name type="scientific">Mycobacterium intermedium</name>
    <dbReference type="NCBI Taxonomy" id="28445"/>
    <lineage>
        <taxon>Bacteria</taxon>
        <taxon>Bacillati</taxon>
        <taxon>Actinomycetota</taxon>
        <taxon>Actinomycetes</taxon>
        <taxon>Mycobacteriales</taxon>
        <taxon>Mycobacteriaceae</taxon>
        <taxon>Mycobacterium</taxon>
        <taxon>Mycobacterium simiae complex</taxon>
    </lineage>
</organism>
<comment type="caution">
    <text evidence="8">The sequence shown here is derived from an EMBL/GenBank/DDBJ whole genome shotgun (WGS) entry which is preliminary data.</text>
</comment>
<evidence type="ECO:0000256" key="4">
    <source>
        <dbReference type="ARBA" id="ARBA00022692"/>
    </source>
</evidence>
<evidence type="ECO:0000313" key="8">
    <source>
        <dbReference type="EMBL" id="ORA96573.1"/>
    </source>
</evidence>
<keyword evidence="9" id="KW-1185">Reference proteome</keyword>
<reference evidence="8 9" key="1">
    <citation type="submission" date="2017-02" db="EMBL/GenBank/DDBJ databases">
        <title>The new phylogeny of genus Mycobacterium.</title>
        <authorList>
            <person name="Tortoli E."/>
            <person name="Trovato A."/>
            <person name="Cirillo D.M."/>
        </authorList>
    </citation>
    <scope>NUCLEOTIDE SEQUENCE [LARGE SCALE GENOMIC DNA]</scope>
    <source>
        <strain evidence="8 9">DSM 44049</strain>
    </source>
</reference>
<dbReference type="GO" id="GO:0005886">
    <property type="term" value="C:plasma membrane"/>
    <property type="evidence" value="ECO:0007669"/>
    <property type="project" value="UniProtKB-SubCell"/>
</dbReference>
<evidence type="ECO:0000313" key="9">
    <source>
        <dbReference type="Proteomes" id="UP000192739"/>
    </source>
</evidence>
<protein>
    <recommendedName>
        <fullName evidence="10">MmpS family membrane protein</fullName>
    </recommendedName>
</protein>
<dbReference type="InterPro" id="IPR008693">
    <property type="entry name" value="MmpS"/>
</dbReference>
<evidence type="ECO:0000256" key="5">
    <source>
        <dbReference type="ARBA" id="ARBA00022989"/>
    </source>
</evidence>
<evidence type="ECO:0000256" key="2">
    <source>
        <dbReference type="ARBA" id="ARBA00007531"/>
    </source>
</evidence>
<dbReference type="STRING" id="28445.BHQ20_27290"/>
<evidence type="ECO:0000256" key="6">
    <source>
        <dbReference type="ARBA" id="ARBA00023136"/>
    </source>
</evidence>
<proteinExistence type="inferred from homology"/>
<dbReference type="Proteomes" id="UP000192739">
    <property type="component" value="Unassembled WGS sequence"/>
</dbReference>
<name>A0A1E3S503_MYCIE</name>
<evidence type="ECO:0000256" key="1">
    <source>
        <dbReference type="ARBA" id="ARBA00004236"/>
    </source>
</evidence>
<dbReference type="AlphaFoldDB" id="A0A1E3S503"/>
<keyword evidence="4 7" id="KW-0812">Transmembrane</keyword>
<dbReference type="InterPro" id="IPR038468">
    <property type="entry name" value="MmpS_C"/>
</dbReference>
<comment type="similarity">
    <text evidence="2">Belongs to the MmpS family.</text>
</comment>
<evidence type="ECO:0000256" key="7">
    <source>
        <dbReference type="SAM" id="Phobius"/>
    </source>
</evidence>
<dbReference type="Pfam" id="PF05423">
    <property type="entry name" value="Mycobact_memb"/>
    <property type="match status" value="1"/>
</dbReference>
<dbReference type="EMBL" id="MVHT01000093">
    <property type="protein sequence ID" value="ORA96573.1"/>
    <property type="molecule type" value="Genomic_DNA"/>
</dbReference>
<evidence type="ECO:0000256" key="3">
    <source>
        <dbReference type="ARBA" id="ARBA00022475"/>
    </source>
</evidence>
<comment type="subcellular location">
    <subcellularLocation>
        <location evidence="1">Cell membrane</location>
    </subcellularLocation>
</comment>
<dbReference type="OrthoDB" id="4555598at2"/>
<keyword evidence="3" id="KW-1003">Cell membrane</keyword>
<keyword evidence="5 7" id="KW-1133">Transmembrane helix</keyword>
<feature type="transmembrane region" description="Helical" evidence="7">
    <location>
        <begin position="20"/>
        <end position="42"/>
    </location>
</feature>
<accession>A0A1E3S503</accession>
<dbReference type="Gene3D" id="2.60.40.2880">
    <property type="entry name" value="MmpS1-5, C-terminal soluble domain"/>
    <property type="match status" value="1"/>
</dbReference>
<dbReference type="RefSeq" id="WP_069422282.1">
    <property type="nucleotide sequence ID" value="NZ_CBCRZH010000064.1"/>
</dbReference>
<sequence>MTTDLTSEDQAQVSWRKRLWRPLAIGGFVLLFVAGLVTYVTIHKRATWENAHRGVKITYEVEGTAKGVRIVYTGPVGDTEEIKDVTLPWTAEVTVEKWVLVASVWATSSTPGGTVTCRMLADGQKVAEQTSDGGYISANCVGATGNKFAPFPATRDVTD</sequence>
<gene>
    <name evidence="8" type="ORF">BST27_25060</name>
</gene>
<evidence type="ECO:0008006" key="10">
    <source>
        <dbReference type="Google" id="ProtNLM"/>
    </source>
</evidence>